<accession>A0A152A957</accession>
<dbReference type="Proteomes" id="UP000076078">
    <property type="component" value="Unassembled WGS sequence"/>
</dbReference>
<feature type="transmembrane region" description="Helical" evidence="1">
    <location>
        <begin position="368"/>
        <end position="386"/>
    </location>
</feature>
<name>A0A152A957_TIELA</name>
<feature type="transmembrane region" description="Helical" evidence="1">
    <location>
        <begin position="514"/>
        <end position="532"/>
    </location>
</feature>
<dbReference type="AlphaFoldDB" id="A0A152A957"/>
<keyword evidence="1" id="KW-1133">Transmembrane helix</keyword>
<gene>
    <name evidence="2" type="ORF">DLAC_00221</name>
</gene>
<organism evidence="2 3">
    <name type="scientific">Tieghemostelium lacteum</name>
    <name type="common">Slime mold</name>
    <name type="synonym">Dictyostelium lacteum</name>
    <dbReference type="NCBI Taxonomy" id="361077"/>
    <lineage>
        <taxon>Eukaryota</taxon>
        <taxon>Amoebozoa</taxon>
        <taxon>Evosea</taxon>
        <taxon>Eumycetozoa</taxon>
        <taxon>Dictyostelia</taxon>
        <taxon>Dictyosteliales</taxon>
        <taxon>Raperosteliaceae</taxon>
        <taxon>Tieghemostelium</taxon>
    </lineage>
</organism>
<keyword evidence="3" id="KW-1185">Reference proteome</keyword>
<comment type="caution">
    <text evidence="2">The sequence shown here is derived from an EMBL/GenBank/DDBJ whole genome shotgun (WGS) entry which is preliminary data.</text>
</comment>
<keyword evidence="1" id="KW-0812">Transmembrane</keyword>
<sequence>MPVHPVNNDFHQKFLKIRNSIVPLIEPNVHTVKSDGKIKFSATMSLAATATTPYVPSVEELHKLTCFVDNKDIAQVTAQDYFNENVIYFLEDDDRKDLIGVKEKPTLSNARLQIFSLEEDKQWYRDFIPFWIPGVLSMDRQIRESGKFKVNPKIIEADMSFHCTKPQYFRQTKLLYHLAYIEKVKHFDVYVKDSAKWGKQYKDYLTSSDFLQAFATMVKVLTAEGIQMIIKDITNKLDILDPSGQSALDVMTQFNHSAILDAIYTNLDDIRNNDIFRDAVAKVVSDILNSEGDSDAKAIAKILTDALQTGSEFINSLLAGFMAVGKDHLKWPNLVATDAWGKMKEFFSKEKLSEFFTGENSFVLLKKLISSIFYAAAVASFGMGIYSWNDMDNISKATFVFSSFSLVTTLIFHYADDAITGTFKPIVEGFLARNVAQENIEGVKGALKLLFTDKVSTFMENRVIPLFILASAGFIIRDIVNDANEGNIGAIVMDSLALVSTITQAILMFSSASWAGPLSGFFAILSIIFIIVKFKVYPGKTPVEKYFDKIPARYKLDTTNLAEPAALTTRANILVKSGAKSGQYLIQLSQKHVQPDPQAPSERNPFRIVRLGKSLVQIVAPFNYDQRPVPSARYFEEVASKLILGDSSSSTDITSFYLVATTTTGEYTLLSRPTGQFFSLDTIGMTLVKTQAESVSLEFKDLPNWFSSKDNTWSLPSTLKLHHGVPLINGTNAVCLIDTGLYTFDHSKYNKDTSGPYATYVKNNHTSQYVSCTVVPSYLMITTGDGLFQLYDKDDKVIATTPMSMTTSTAVGITSPFSMVFSSDANNRWLAIVDSNYVEKSFRSTA</sequence>
<dbReference type="OrthoDB" id="23586at2759"/>
<reference evidence="2 3" key="1">
    <citation type="submission" date="2015-12" db="EMBL/GenBank/DDBJ databases">
        <title>Dictyostelia acquired genes for synthesis and detection of signals that induce cell-type specialization by lateral gene transfer from prokaryotes.</title>
        <authorList>
            <person name="Gloeckner G."/>
            <person name="Schaap P."/>
        </authorList>
    </citation>
    <scope>NUCLEOTIDE SEQUENCE [LARGE SCALE GENOMIC DNA]</scope>
    <source>
        <strain evidence="2 3">TK</strain>
    </source>
</reference>
<dbReference type="EMBL" id="LODT01000001">
    <property type="protein sequence ID" value="KYR02758.1"/>
    <property type="molecule type" value="Genomic_DNA"/>
</dbReference>
<dbReference type="InParanoid" id="A0A152A957"/>
<evidence type="ECO:0000313" key="3">
    <source>
        <dbReference type="Proteomes" id="UP000076078"/>
    </source>
</evidence>
<evidence type="ECO:0000256" key="1">
    <source>
        <dbReference type="SAM" id="Phobius"/>
    </source>
</evidence>
<proteinExistence type="predicted"/>
<evidence type="ECO:0000313" key="2">
    <source>
        <dbReference type="EMBL" id="KYR02758.1"/>
    </source>
</evidence>
<protein>
    <submittedName>
        <fullName evidence="2">Uncharacterized protein</fullName>
    </submittedName>
</protein>
<keyword evidence="1" id="KW-0472">Membrane</keyword>